<dbReference type="EMBL" id="ATCF01000017">
    <property type="protein sequence ID" value="EPD99221.1"/>
    <property type="molecule type" value="Genomic_DNA"/>
</dbReference>
<dbReference type="Pfam" id="PF12804">
    <property type="entry name" value="NTP_transf_3"/>
    <property type="match status" value="1"/>
</dbReference>
<keyword evidence="7" id="KW-1185">Reference proteome</keyword>
<keyword evidence="1" id="KW-0808">Transferase</keyword>
<dbReference type="AlphaFoldDB" id="S3BFM0"/>
<proteinExistence type="predicted"/>
<dbReference type="InterPro" id="IPR050065">
    <property type="entry name" value="GlmU-like"/>
</dbReference>
<feature type="domain" description="Aminoglycoside phosphotransferase" evidence="4">
    <location>
        <begin position="237"/>
        <end position="394"/>
    </location>
</feature>
<dbReference type="PANTHER" id="PTHR43584">
    <property type="entry name" value="NUCLEOTIDYL TRANSFERASE"/>
    <property type="match status" value="1"/>
</dbReference>
<dbReference type="eggNOG" id="COG1208">
    <property type="taxonomic scope" value="Bacteria"/>
</dbReference>
<evidence type="ECO:0000256" key="1">
    <source>
        <dbReference type="ARBA" id="ARBA00022679"/>
    </source>
</evidence>
<evidence type="ECO:0000313" key="6">
    <source>
        <dbReference type="EMBL" id="EPD99221.1"/>
    </source>
</evidence>
<dbReference type="PATRIC" id="fig|1203554.3.peg.1319"/>
<dbReference type="Proteomes" id="UP000014400">
    <property type="component" value="Unassembled WGS sequence"/>
</dbReference>
<evidence type="ECO:0000259" key="4">
    <source>
        <dbReference type="Pfam" id="PF01636"/>
    </source>
</evidence>
<dbReference type="SUPFAM" id="SSF56112">
    <property type="entry name" value="Protein kinase-like (PK-like)"/>
    <property type="match status" value="1"/>
</dbReference>
<organism evidence="6 7">
    <name type="scientific">Sutterella wadsworthensis HGA0223</name>
    <dbReference type="NCBI Taxonomy" id="1203554"/>
    <lineage>
        <taxon>Bacteria</taxon>
        <taxon>Pseudomonadati</taxon>
        <taxon>Pseudomonadota</taxon>
        <taxon>Betaproteobacteria</taxon>
        <taxon>Burkholderiales</taxon>
        <taxon>Sutterellaceae</taxon>
        <taxon>Sutterella</taxon>
    </lineage>
</organism>
<protein>
    <submittedName>
        <fullName evidence="6">Uncharacterized protein</fullName>
    </submittedName>
</protein>
<dbReference type="Gene3D" id="3.90.1200.10">
    <property type="match status" value="1"/>
</dbReference>
<sequence>MHVIIQAGGKGTRLESLTRNRPKCLVPVDNRPMIFWTFEAFKGADFSVICDYKADVLERYLAAFGAQYSVKIVSADGTGTISGIEQVVSQIRDDEPILIVWCDLFFEKDYRVPEALTERPLKANFVGLSGTFPCRWSFENGQFIHAASSSAGVAGFFVFKNKDELRDIPREGALVPWLQGKGTTFAPLYLEHVTEVGTLSAFEAIKKPSICRPFNEVVLNDETITKRGIDEQGKKIAADEINWYKHVTALGCTSIPKLYSYEPLVMERIRGRNIFEYDCLTVTEKKKIVKSIVKALDDLHHLEPEIDAVTADLDSNYITKTFDRLQKVENLVPFAKDEYIRINGRYYKNIFYGREALKNTLRQYYPRKYCLIHGDSTFSNMLYDRLHERLVLIDPRGYFGKTKFYGDKDYDWAKVYYSLAGNYDQFNQKKFALSIGDKSVELSIKPNNWADMEEFFFENLEDVNRTKIRALHAVIWLSLTTYAWEDYDSICGAFYNGILKSADFL</sequence>
<dbReference type="InterPro" id="IPR029044">
    <property type="entry name" value="Nucleotide-diphossugar_trans"/>
</dbReference>
<dbReference type="SUPFAM" id="SSF53448">
    <property type="entry name" value="Nucleotide-diphospho-sugar transferases"/>
    <property type="match status" value="1"/>
</dbReference>
<feature type="domain" description="MobA-like NTP transferase" evidence="5">
    <location>
        <begin position="3"/>
        <end position="106"/>
    </location>
</feature>
<dbReference type="Pfam" id="PF01636">
    <property type="entry name" value="APH"/>
    <property type="match status" value="1"/>
</dbReference>
<dbReference type="Gene3D" id="3.90.550.10">
    <property type="entry name" value="Spore Coat Polysaccharide Biosynthesis Protein SpsA, Chain A"/>
    <property type="match status" value="1"/>
</dbReference>
<accession>S3BFM0</accession>
<reference evidence="6 7" key="1">
    <citation type="submission" date="2013-04" db="EMBL/GenBank/DDBJ databases">
        <title>The Genome Sequence of Sutterella wadsworthensis HGA0223.</title>
        <authorList>
            <consortium name="The Broad Institute Genomics Platform"/>
            <person name="Earl A."/>
            <person name="Ward D."/>
            <person name="Feldgarden M."/>
            <person name="Gevers D."/>
            <person name="Schmidt T.M."/>
            <person name="Dover J."/>
            <person name="Dai D."/>
            <person name="Walker B."/>
            <person name="Young S."/>
            <person name="Zeng Q."/>
            <person name="Gargeya S."/>
            <person name="Fitzgerald M."/>
            <person name="Haas B."/>
            <person name="Abouelleil A."/>
            <person name="Allen A.W."/>
            <person name="Alvarado L."/>
            <person name="Arachchi H.M."/>
            <person name="Berlin A.M."/>
            <person name="Chapman S.B."/>
            <person name="Gainer-Dewar J."/>
            <person name="Goldberg J."/>
            <person name="Griggs A."/>
            <person name="Gujja S."/>
            <person name="Hansen M."/>
            <person name="Howarth C."/>
            <person name="Imamovic A."/>
            <person name="Ireland A."/>
            <person name="Larimer J."/>
            <person name="McCowan C."/>
            <person name="Murphy C."/>
            <person name="Pearson M."/>
            <person name="Poon T.W."/>
            <person name="Priest M."/>
            <person name="Roberts A."/>
            <person name="Saif S."/>
            <person name="Shea T."/>
            <person name="Sisk P."/>
            <person name="Sykes S."/>
            <person name="Wortman J."/>
            <person name="Nusbaum C."/>
            <person name="Birren B."/>
        </authorList>
    </citation>
    <scope>NUCLEOTIDE SEQUENCE [LARGE SCALE GENOMIC DNA]</scope>
    <source>
        <strain evidence="6 7">HGA0223</strain>
    </source>
</reference>
<evidence type="ECO:0000313" key="7">
    <source>
        <dbReference type="Proteomes" id="UP000014400"/>
    </source>
</evidence>
<dbReference type="HOGENOM" id="CLU_028807_0_0_4"/>
<keyword evidence="2" id="KW-0548">Nucleotidyltransferase</keyword>
<name>S3BFM0_9BURK</name>
<keyword evidence="3" id="KW-0460">Magnesium</keyword>
<dbReference type="PANTHER" id="PTHR43584:SF8">
    <property type="entry name" value="N-ACETYLMURAMATE ALPHA-1-PHOSPHATE URIDYLYLTRANSFERASE"/>
    <property type="match status" value="1"/>
</dbReference>
<evidence type="ECO:0000256" key="2">
    <source>
        <dbReference type="ARBA" id="ARBA00022695"/>
    </source>
</evidence>
<dbReference type="InterPro" id="IPR025877">
    <property type="entry name" value="MobA-like_NTP_Trfase"/>
</dbReference>
<dbReference type="InterPro" id="IPR002575">
    <property type="entry name" value="Aminoglycoside_PTrfase"/>
</dbReference>
<dbReference type="InterPro" id="IPR011009">
    <property type="entry name" value="Kinase-like_dom_sf"/>
</dbReference>
<evidence type="ECO:0000256" key="3">
    <source>
        <dbReference type="ARBA" id="ARBA00022842"/>
    </source>
</evidence>
<dbReference type="STRING" id="1203554.HMPREF1476_01258"/>
<comment type="caution">
    <text evidence="6">The sequence shown here is derived from an EMBL/GenBank/DDBJ whole genome shotgun (WGS) entry which is preliminary data.</text>
</comment>
<dbReference type="GO" id="GO:0016779">
    <property type="term" value="F:nucleotidyltransferase activity"/>
    <property type="evidence" value="ECO:0007669"/>
    <property type="project" value="UniProtKB-KW"/>
</dbReference>
<evidence type="ECO:0000259" key="5">
    <source>
        <dbReference type="Pfam" id="PF12804"/>
    </source>
</evidence>
<gene>
    <name evidence="6" type="ORF">HMPREF1476_01258</name>
</gene>
<dbReference type="RefSeq" id="WP_016474505.1">
    <property type="nucleotide sequence ID" value="NZ_KE150480.1"/>
</dbReference>